<evidence type="ECO:0000313" key="2">
    <source>
        <dbReference type="EnsemblPlants" id="AES97456"/>
    </source>
</evidence>
<name>G7JYD7_MEDTR</name>
<accession>A0A0C3XKC0</accession>
<gene>
    <name evidence="1" type="ordered locus">MTR_5g054710</name>
</gene>
<reference evidence="1 3" key="1">
    <citation type="journal article" date="2011" name="Nature">
        <title>The Medicago genome provides insight into the evolution of rhizobial symbioses.</title>
        <authorList>
            <person name="Young N.D."/>
            <person name="Debelle F."/>
            <person name="Oldroyd G.E."/>
            <person name="Geurts R."/>
            <person name="Cannon S.B."/>
            <person name="Udvardi M.K."/>
            <person name="Benedito V.A."/>
            <person name="Mayer K.F."/>
            <person name="Gouzy J."/>
            <person name="Schoof H."/>
            <person name="Van de Peer Y."/>
            <person name="Proost S."/>
            <person name="Cook D.R."/>
            <person name="Meyers B.C."/>
            <person name="Spannagl M."/>
            <person name="Cheung F."/>
            <person name="De Mita S."/>
            <person name="Krishnakumar V."/>
            <person name="Gundlach H."/>
            <person name="Zhou S."/>
            <person name="Mudge J."/>
            <person name="Bharti A.K."/>
            <person name="Murray J.D."/>
            <person name="Naoumkina M.A."/>
            <person name="Rosen B."/>
            <person name="Silverstein K.A."/>
            <person name="Tang H."/>
            <person name="Rombauts S."/>
            <person name="Zhao P.X."/>
            <person name="Zhou P."/>
            <person name="Barbe V."/>
            <person name="Bardou P."/>
            <person name="Bechner M."/>
            <person name="Bellec A."/>
            <person name="Berger A."/>
            <person name="Berges H."/>
            <person name="Bidwell S."/>
            <person name="Bisseling T."/>
            <person name="Choisne N."/>
            <person name="Couloux A."/>
            <person name="Denny R."/>
            <person name="Deshpande S."/>
            <person name="Dai X."/>
            <person name="Doyle J.J."/>
            <person name="Dudez A.M."/>
            <person name="Farmer A.D."/>
            <person name="Fouteau S."/>
            <person name="Franken C."/>
            <person name="Gibelin C."/>
            <person name="Gish J."/>
            <person name="Goldstein S."/>
            <person name="Gonzalez A.J."/>
            <person name="Green P.J."/>
            <person name="Hallab A."/>
            <person name="Hartog M."/>
            <person name="Hua A."/>
            <person name="Humphray S.J."/>
            <person name="Jeong D.H."/>
            <person name="Jing Y."/>
            <person name="Jocker A."/>
            <person name="Kenton S.M."/>
            <person name="Kim D.J."/>
            <person name="Klee K."/>
            <person name="Lai H."/>
            <person name="Lang C."/>
            <person name="Lin S."/>
            <person name="Macmil S.L."/>
            <person name="Magdelenat G."/>
            <person name="Matthews L."/>
            <person name="McCorrison J."/>
            <person name="Monaghan E.L."/>
            <person name="Mun J.H."/>
            <person name="Najar F.Z."/>
            <person name="Nicholson C."/>
            <person name="Noirot C."/>
            <person name="O'Bleness M."/>
            <person name="Paule C.R."/>
            <person name="Poulain J."/>
            <person name="Prion F."/>
            <person name="Qin B."/>
            <person name="Qu C."/>
            <person name="Retzel E.F."/>
            <person name="Riddle C."/>
            <person name="Sallet E."/>
            <person name="Samain S."/>
            <person name="Samson N."/>
            <person name="Sanders I."/>
            <person name="Saurat O."/>
            <person name="Scarpelli C."/>
            <person name="Schiex T."/>
            <person name="Segurens B."/>
            <person name="Severin A.J."/>
            <person name="Sherrier D.J."/>
            <person name="Shi R."/>
            <person name="Sims S."/>
            <person name="Singer S.R."/>
            <person name="Sinharoy S."/>
            <person name="Sterck L."/>
            <person name="Viollet A."/>
            <person name="Wang B.B."/>
            <person name="Wang K."/>
            <person name="Wang M."/>
            <person name="Wang X."/>
            <person name="Warfsmann J."/>
            <person name="Weissenbach J."/>
            <person name="White D.D."/>
            <person name="White J.D."/>
            <person name="Wiley G.B."/>
            <person name="Wincker P."/>
            <person name="Xing Y."/>
            <person name="Yang L."/>
            <person name="Yao Z."/>
            <person name="Ying F."/>
            <person name="Zhai J."/>
            <person name="Zhou L."/>
            <person name="Zuber A."/>
            <person name="Denarie J."/>
            <person name="Dixon R.A."/>
            <person name="May G.D."/>
            <person name="Schwartz D.C."/>
            <person name="Rogers J."/>
            <person name="Quetier F."/>
            <person name="Town C.D."/>
            <person name="Roe B.A."/>
        </authorList>
    </citation>
    <scope>NUCLEOTIDE SEQUENCE [LARGE SCALE GENOMIC DNA]</scope>
    <source>
        <strain evidence="1">A17</strain>
        <strain evidence="2 3">cv. Jemalong A17</strain>
    </source>
</reference>
<dbReference type="PANTHER" id="PTHR34427:SF5">
    <property type="entry name" value="DUF4283 DOMAIN-CONTAINING PROTEIN"/>
    <property type="match status" value="1"/>
</dbReference>
<proteinExistence type="predicted"/>
<dbReference type="PANTHER" id="PTHR34427">
    <property type="entry name" value="DUF4283 DOMAIN PROTEIN"/>
    <property type="match status" value="1"/>
</dbReference>
<accession>G7JYD7</accession>
<dbReference type="HOGENOM" id="CLU_1231497_0_0_1"/>
<sequence length="225" mass="25344">MWVKHSFLTSLTKMGRDLVLLSLESRDSEVVLEVRIGGRREVGPMSVAEKGKSFKQVVSLVVSNESGGGAAVPELVVFPGEEVLDKLKRCLVGYHHYPREAHLNMEGGMEATRSRKKDRWADNFSLVKPWSPQMVAKRRRVWVKLLGVPLHVWEERCFKDMENFIGEFIDFDIVNAERKRLDEEEDVSVESEFRGGEEELRRTVAEVGGDKPVALSDDATSGEGG</sequence>
<evidence type="ECO:0000313" key="1">
    <source>
        <dbReference type="EMBL" id="AES97456.2"/>
    </source>
</evidence>
<evidence type="ECO:0000313" key="3">
    <source>
        <dbReference type="Proteomes" id="UP000002051"/>
    </source>
</evidence>
<organism evidence="1 3">
    <name type="scientific">Medicago truncatula</name>
    <name type="common">Barrel medic</name>
    <name type="synonym">Medicago tribuloides</name>
    <dbReference type="NCBI Taxonomy" id="3880"/>
    <lineage>
        <taxon>Eukaryota</taxon>
        <taxon>Viridiplantae</taxon>
        <taxon>Streptophyta</taxon>
        <taxon>Embryophyta</taxon>
        <taxon>Tracheophyta</taxon>
        <taxon>Spermatophyta</taxon>
        <taxon>Magnoliopsida</taxon>
        <taxon>eudicotyledons</taxon>
        <taxon>Gunneridae</taxon>
        <taxon>Pentapetalae</taxon>
        <taxon>rosids</taxon>
        <taxon>fabids</taxon>
        <taxon>Fabales</taxon>
        <taxon>Fabaceae</taxon>
        <taxon>Papilionoideae</taxon>
        <taxon>50 kb inversion clade</taxon>
        <taxon>NPAAA clade</taxon>
        <taxon>Hologalegina</taxon>
        <taxon>IRL clade</taxon>
        <taxon>Trifolieae</taxon>
        <taxon>Medicago</taxon>
    </lineage>
</organism>
<dbReference type="EnsemblPlants" id="AES97456">
    <property type="protein sequence ID" value="AES97456"/>
    <property type="gene ID" value="MTR_5g054710"/>
</dbReference>
<reference evidence="2" key="3">
    <citation type="submission" date="2015-04" db="UniProtKB">
        <authorList>
            <consortium name="EnsemblPlants"/>
        </authorList>
    </citation>
    <scope>IDENTIFICATION</scope>
    <source>
        <strain evidence="2">cv. Jemalong A17</strain>
    </source>
</reference>
<dbReference type="EMBL" id="CM001221">
    <property type="protein sequence ID" value="AES97456.2"/>
    <property type="molecule type" value="Genomic_DNA"/>
</dbReference>
<dbReference type="Proteomes" id="UP000002051">
    <property type="component" value="Chromosome 5"/>
</dbReference>
<dbReference type="AlphaFoldDB" id="G7JYD7"/>
<reference evidence="1 3" key="2">
    <citation type="journal article" date="2014" name="BMC Genomics">
        <title>An improved genome release (version Mt4.0) for the model legume Medicago truncatula.</title>
        <authorList>
            <person name="Tang H."/>
            <person name="Krishnakumar V."/>
            <person name="Bidwell S."/>
            <person name="Rosen B."/>
            <person name="Chan A."/>
            <person name="Zhou S."/>
            <person name="Gentzbittel L."/>
            <person name="Childs K.L."/>
            <person name="Yandell M."/>
            <person name="Gundlach H."/>
            <person name="Mayer K.F."/>
            <person name="Schwartz D.C."/>
            <person name="Town C.D."/>
        </authorList>
    </citation>
    <scope>GENOME REANNOTATION</scope>
    <source>
        <strain evidence="2 3">cv. Jemalong A17</strain>
    </source>
</reference>
<dbReference type="PaxDb" id="3880-AES97456"/>
<protein>
    <submittedName>
        <fullName evidence="1">DUF4283 domain protein</fullName>
    </submittedName>
</protein>
<keyword evidence="3" id="KW-1185">Reference proteome</keyword>